<gene>
    <name evidence="3" type="ORF">FAZ21_08050</name>
</gene>
<dbReference type="Pfam" id="PF06527">
    <property type="entry name" value="TniQ"/>
    <property type="match status" value="1"/>
</dbReference>
<feature type="compositionally biased region" description="Basic and acidic residues" evidence="1">
    <location>
        <begin position="656"/>
        <end position="670"/>
    </location>
</feature>
<evidence type="ECO:0000313" key="4">
    <source>
        <dbReference type="Proteomes" id="UP000310016"/>
    </source>
</evidence>
<dbReference type="RefSeq" id="WP_136772753.1">
    <property type="nucleotide sequence ID" value="NZ_SUMF01000006.1"/>
</dbReference>
<accession>A0A4U0Q047</accession>
<evidence type="ECO:0000256" key="1">
    <source>
        <dbReference type="SAM" id="MobiDB-lite"/>
    </source>
</evidence>
<keyword evidence="4" id="KW-1185">Reference proteome</keyword>
<feature type="region of interest" description="Disordered" evidence="1">
    <location>
        <begin position="656"/>
        <end position="700"/>
    </location>
</feature>
<dbReference type="InterPro" id="IPR009492">
    <property type="entry name" value="TniQ"/>
</dbReference>
<name>A0A4U0Q047_9NEIS</name>
<dbReference type="OrthoDB" id="9036115at2"/>
<reference evidence="3 4" key="1">
    <citation type="submission" date="2019-04" db="EMBL/GenBank/DDBJ databases">
        <title>Chitiniphilus eburnea sp. nov., a novel chitinolytic bacterium isolated from aquaculture sludge.</title>
        <authorList>
            <person name="Sheng M."/>
        </authorList>
    </citation>
    <scope>NUCLEOTIDE SEQUENCE [LARGE SCALE GENOMIC DNA]</scope>
    <source>
        <strain evidence="3 4">HX-2-15</strain>
    </source>
</reference>
<proteinExistence type="predicted"/>
<evidence type="ECO:0000313" key="3">
    <source>
        <dbReference type="EMBL" id="TJZ74229.1"/>
    </source>
</evidence>
<protein>
    <recommendedName>
        <fullName evidence="2">TniQ domain-containing protein</fullName>
    </recommendedName>
</protein>
<evidence type="ECO:0000259" key="2">
    <source>
        <dbReference type="Pfam" id="PF06527"/>
    </source>
</evidence>
<dbReference type="Proteomes" id="UP000310016">
    <property type="component" value="Unassembled WGS sequence"/>
</dbReference>
<sequence length="733" mass="81586">MKIHPIPVRPLPYEDESPASLLIRAAEANGHASVYQLLSQICTVSGEEALIAHWADPKRYRQLVQALGLGEQAADLAWLRAGPTSRSPRLFRSLPVTDSLFVLDGTRFCPLCLGESPYWRRQWSILPFAGCIAHRCLLLDRCMACGKGLSPGRGCLRRCNHCQASLTTMKAARIKPFPLFALESLFEQNNAAAVASVLSFWEALRQFDGRGDAPQVAFDQLVMAVAWFSDSPTVVDQLADQLAQDKTTHPRIRMLPFLTADPAIAEWAEQVLDRVSGAEWQHTPGRSVTGALTKREVCAVLRVSTAELATLIRTGALPWPAAGGRQPKIPLGQIEAYLDRQRVSDVQPDVRSDQSEPVADDGWLDVTMLGSRWQVHPEVIRSLIAAKWLPGRNRTVNRCRKMMVSLDETSTFEQQFALVGTLAREWGVNATNLAEKLKSLGIKAIAGPGIDRVLTSLFKRADVAGVNAEMLQAITQYPTRTGRKRKADHQCKAQSDGIATAEVAELLGISIQQVAVLLRRGVLKRTAKIHRPARVERDSYWKLARTLQRDDLLSIDAAAELLGVGVPRFRSNWVITGIIKVIDLGIWRFVTRDDVETVRQLRGRYFTATEAGRMLGMHRTHMLNLEKQGLVQPLRFGKNRQLRLYERDAVRELVRQERAAPDGRAEKSSPEKPTPLPKNRHDWLPLPDEDAVNGGPPRLTWESFWEGKLEGWEEVEPAVQAAEARPATKPAGS</sequence>
<comment type="caution">
    <text evidence="3">The sequence shown here is derived from an EMBL/GenBank/DDBJ whole genome shotgun (WGS) entry which is preliminary data.</text>
</comment>
<feature type="domain" description="TniQ" evidence="2">
    <location>
        <begin position="7"/>
        <end position="138"/>
    </location>
</feature>
<organism evidence="3 4">
    <name type="scientific">Chitiniphilus eburneus</name>
    <dbReference type="NCBI Taxonomy" id="2571148"/>
    <lineage>
        <taxon>Bacteria</taxon>
        <taxon>Pseudomonadati</taxon>
        <taxon>Pseudomonadota</taxon>
        <taxon>Betaproteobacteria</taxon>
        <taxon>Neisseriales</taxon>
        <taxon>Chitinibacteraceae</taxon>
        <taxon>Chitiniphilus</taxon>
    </lineage>
</organism>
<dbReference type="AlphaFoldDB" id="A0A4U0Q047"/>
<dbReference type="EMBL" id="SUMF01000006">
    <property type="protein sequence ID" value="TJZ74229.1"/>
    <property type="molecule type" value="Genomic_DNA"/>
</dbReference>